<protein>
    <submittedName>
        <fullName evidence="1">Uncharacterized protein</fullName>
    </submittedName>
</protein>
<dbReference type="EnsemblPlants" id="AVESA.00010b.r2.4AG0642260.1">
    <property type="protein sequence ID" value="AVESA.00010b.r2.4AG0642260.1.CDS.1"/>
    <property type="gene ID" value="AVESA.00010b.r2.4AG0642260"/>
</dbReference>
<reference evidence="1" key="2">
    <citation type="submission" date="2025-09" db="UniProtKB">
        <authorList>
            <consortium name="EnsemblPlants"/>
        </authorList>
    </citation>
    <scope>IDENTIFICATION</scope>
</reference>
<evidence type="ECO:0000313" key="1">
    <source>
        <dbReference type="EnsemblPlants" id="AVESA.00010b.r2.4AG0642260.1.CDS.1"/>
    </source>
</evidence>
<proteinExistence type="predicted"/>
<reference evidence="1" key="1">
    <citation type="submission" date="2021-05" db="EMBL/GenBank/DDBJ databases">
        <authorList>
            <person name="Scholz U."/>
            <person name="Mascher M."/>
            <person name="Fiebig A."/>
        </authorList>
    </citation>
    <scope>NUCLEOTIDE SEQUENCE [LARGE SCALE GENOMIC DNA]</scope>
</reference>
<sequence>MAEIFGSAVASESVSRIFSIISGNPREHGSSREDNAERLEFSVLKIHSVVAVSEDWQILHQPLLSWKARLKRSAKEGDGILRAHRRRSTTERQRNDGTATSSSLQAVSTARKRIARAARRFVPFGFGRGEGEGDDADQISDSTVRRFERLAGVADEFFRYVQLGGRPRSLIMASSFKVPRGALLAGKTLEYSLRNGSKEALLLLHPFGGGEMFLFLSYEDTSSWQKNFILSVMLRLHDDHTVDILDIVMSSLELLPPQFGAACATTREFARELLTQETSYSISPSSMSMWCIHASRRCYRDSVDKPSAATSAAKPQLPPSIFRVDAGFFTLPPNGPSSHTPADDDLPIRLVCHVDPHLAPRSYSEHYHQIELETLQELLPKVTDEGAHPREGNWWCPRTSTYLFVEPLSSLPPPTLQQMYLLENSERAV</sequence>
<name>A0ACD5WIU0_AVESA</name>
<keyword evidence="2" id="KW-1185">Reference proteome</keyword>
<organism evidence="1 2">
    <name type="scientific">Avena sativa</name>
    <name type="common">Oat</name>
    <dbReference type="NCBI Taxonomy" id="4498"/>
    <lineage>
        <taxon>Eukaryota</taxon>
        <taxon>Viridiplantae</taxon>
        <taxon>Streptophyta</taxon>
        <taxon>Embryophyta</taxon>
        <taxon>Tracheophyta</taxon>
        <taxon>Spermatophyta</taxon>
        <taxon>Magnoliopsida</taxon>
        <taxon>Liliopsida</taxon>
        <taxon>Poales</taxon>
        <taxon>Poaceae</taxon>
        <taxon>BOP clade</taxon>
        <taxon>Pooideae</taxon>
        <taxon>Poodae</taxon>
        <taxon>Poeae</taxon>
        <taxon>Poeae Chloroplast Group 1 (Aveneae type)</taxon>
        <taxon>Aveninae</taxon>
        <taxon>Avena</taxon>
    </lineage>
</organism>
<accession>A0ACD5WIU0</accession>
<dbReference type="Proteomes" id="UP001732700">
    <property type="component" value="Chromosome 4A"/>
</dbReference>
<evidence type="ECO:0000313" key="2">
    <source>
        <dbReference type="Proteomes" id="UP001732700"/>
    </source>
</evidence>